<evidence type="ECO:0000313" key="2">
    <source>
        <dbReference type="EMBL" id="GMH29649.1"/>
    </source>
</evidence>
<proteinExistence type="predicted"/>
<dbReference type="PROSITE" id="PS51257">
    <property type="entry name" value="PROKAR_LIPOPROTEIN"/>
    <property type="match status" value="1"/>
</dbReference>
<dbReference type="Gene3D" id="1.20.1110.10">
    <property type="entry name" value="Calcium-transporting ATPase, transmembrane domain"/>
    <property type="match status" value="1"/>
</dbReference>
<dbReference type="Proteomes" id="UP001279734">
    <property type="component" value="Unassembled WGS sequence"/>
</dbReference>
<dbReference type="PANTHER" id="PTHR42861">
    <property type="entry name" value="CALCIUM-TRANSPORTING ATPASE"/>
    <property type="match status" value="1"/>
</dbReference>
<name>A0AAD3TI94_NEPGR</name>
<keyword evidence="1" id="KW-0460">Magnesium</keyword>
<dbReference type="AlphaFoldDB" id="A0AAD3TI94"/>
<protein>
    <submittedName>
        <fullName evidence="2">Uncharacterized protein</fullName>
    </submittedName>
</protein>
<dbReference type="SUPFAM" id="SSF81665">
    <property type="entry name" value="Calcium ATPase, transmembrane domain M"/>
    <property type="match status" value="1"/>
</dbReference>
<accession>A0AAD3TI94</accession>
<comment type="caution">
    <text evidence="2">The sequence shown here is derived from an EMBL/GenBank/DDBJ whole genome shotgun (WGS) entry which is preliminary data.</text>
</comment>
<sequence>MIELLRNPLRVDPVILTGTVVVASCARGMVIGVGSNTALGSICDSMLRSEDEVTPLKDKLDEIGTFLAKGKAGICVLLWLVNIGHFHDPSHGGFFQGALHYFKIAVALAVAAVPKGLPSVVTLCLALGTKRMACLNAIVRSLPSNRMLCQHFQMRRHSHALRRSWGSHLTPSTHLYLHILLPLPVWVRVIKLNGSIRGRMLLCKCNVSELKML</sequence>
<dbReference type="EMBL" id="BSYO01000036">
    <property type="protein sequence ID" value="GMH29649.1"/>
    <property type="molecule type" value="Genomic_DNA"/>
</dbReference>
<reference evidence="2" key="1">
    <citation type="submission" date="2023-05" db="EMBL/GenBank/DDBJ databases">
        <title>Nepenthes gracilis genome sequencing.</title>
        <authorList>
            <person name="Fukushima K."/>
        </authorList>
    </citation>
    <scope>NUCLEOTIDE SEQUENCE</scope>
    <source>
        <strain evidence="2">SING2019-196</strain>
    </source>
</reference>
<dbReference type="FunFam" id="1.20.1110.10:FF:000027">
    <property type="entry name" value="Calcium-transporting ATPase, putative"/>
    <property type="match status" value="1"/>
</dbReference>
<keyword evidence="3" id="KW-1185">Reference proteome</keyword>
<dbReference type="Gene3D" id="2.70.150.10">
    <property type="entry name" value="Calcium-transporting ATPase, cytoplasmic transduction domain A"/>
    <property type="match status" value="1"/>
</dbReference>
<gene>
    <name evidence="2" type="ORF">Nepgr_031492</name>
</gene>
<evidence type="ECO:0000256" key="1">
    <source>
        <dbReference type="ARBA" id="ARBA00022842"/>
    </source>
</evidence>
<evidence type="ECO:0000313" key="3">
    <source>
        <dbReference type="Proteomes" id="UP001279734"/>
    </source>
</evidence>
<organism evidence="2 3">
    <name type="scientific">Nepenthes gracilis</name>
    <name type="common">Slender pitcher plant</name>
    <dbReference type="NCBI Taxonomy" id="150966"/>
    <lineage>
        <taxon>Eukaryota</taxon>
        <taxon>Viridiplantae</taxon>
        <taxon>Streptophyta</taxon>
        <taxon>Embryophyta</taxon>
        <taxon>Tracheophyta</taxon>
        <taxon>Spermatophyta</taxon>
        <taxon>Magnoliopsida</taxon>
        <taxon>eudicotyledons</taxon>
        <taxon>Gunneridae</taxon>
        <taxon>Pentapetalae</taxon>
        <taxon>Caryophyllales</taxon>
        <taxon>Nepenthaceae</taxon>
        <taxon>Nepenthes</taxon>
    </lineage>
</organism>
<dbReference type="InterPro" id="IPR023298">
    <property type="entry name" value="ATPase_P-typ_TM_dom_sf"/>
</dbReference>